<proteinExistence type="predicted"/>
<name>A0AAW1JDN7_POPJA</name>
<dbReference type="Proteomes" id="UP001458880">
    <property type="component" value="Unassembled WGS sequence"/>
</dbReference>
<organism evidence="1 2">
    <name type="scientific">Popillia japonica</name>
    <name type="common">Japanese beetle</name>
    <dbReference type="NCBI Taxonomy" id="7064"/>
    <lineage>
        <taxon>Eukaryota</taxon>
        <taxon>Metazoa</taxon>
        <taxon>Ecdysozoa</taxon>
        <taxon>Arthropoda</taxon>
        <taxon>Hexapoda</taxon>
        <taxon>Insecta</taxon>
        <taxon>Pterygota</taxon>
        <taxon>Neoptera</taxon>
        <taxon>Endopterygota</taxon>
        <taxon>Coleoptera</taxon>
        <taxon>Polyphaga</taxon>
        <taxon>Scarabaeiformia</taxon>
        <taxon>Scarabaeidae</taxon>
        <taxon>Rutelinae</taxon>
        <taxon>Popillia</taxon>
    </lineage>
</organism>
<comment type="caution">
    <text evidence="1">The sequence shown here is derived from an EMBL/GenBank/DDBJ whole genome shotgun (WGS) entry which is preliminary data.</text>
</comment>
<accession>A0AAW1JDN7</accession>
<evidence type="ECO:0000313" key="1">
    <source>
        <dbReference type="EMBL" id="KAK9701151.1"/>
    </source>
</evidence>
<sequence>MPRFSSTVFVQHSDEHKKGSGLHPFSDEIMVDGAIPMVMVNACSSSVDSRQMGEMWGRWGESSLGEHKYETELRRTTITITSSSRSRGSFKSCQVHTNYSLALELVCVSREEKLSLAAHSAAWGDRNVSISGTSGVIIHERVSIALRPELVSDWPSKRIQSQLLEVDGMNFDRAASRADGKKQGMKEKMLHNI</sequence>
<reference evidence="1 2" key="1">
    <citation type="journal article" date="2024" name="BMC Genomics">
        <title>De novo assembly and annotation of Popillia japonica's genome with initial clues to its potential as an invasive pest.</title>
        <authorList>
            <person name="Cucini C."/>
            <person name="Boschi S."/>
            <person name="Funari R."/>
            <person name="Cardaioli E."/>
            <person name="Iannotti N."/>
            <person name="Marturano G."/>
            <person name="Paoli F."/>
            <person name="Bruttini M."/>
            <person name="Carapelli A."/>
            <person name="Frati F."/>
            <person name="Nardi F."/>
        </authorList>
    </citation>
    <scope>NUCLEOTIDE SEQUENCE [LARGE SCALE GENOMIC DNA]</scope>
    <source>
        <strain evidence="1">DMR45628</strain>
    </source>
</reference>
<gene>
    <name evidence="1" type="ORF">QE152_g30786</name>
</gene>
<dbReference type="EMBL" id="JASPKY010000420">
    <property type="protein sequence ID" value="KAK9701151.1"/>
    <property type="molecule type" value="Genomic_DNA"/>
</dbReference>
<keyword evidence="2" id="KW-1185">Reference proteome</keyword>
<protein>
    <submittedName>
        <fullName evidence="1">Uncharacterized protein</fullName>
    </submittedName>
</protein>
<evidence type="ECO:0000313" key="2">
    <source>
        <dbReference type="Proteomes" id="UP001458880"/>
    </source>
</evidence>
<dbReference type="AlphaFoldDB" id="A0AAW1JDN7"/>